<accession>A0A5C6XEZ5</accession>
<organism evidence="2 3">
    <name type="scientific">Lujinxingia vulgaris</name>
    <dbReference type="NCBI Taxonomy" id="2600176"/>
    <lineage>
        <taxon>Bacteria</taxon>
        <taxon>Deltaproteobacteria</taxon>
        <taxon>Bradymonadales</taxon>
        <taxon>Lujinxingiaceae</taxon>
        <taxon>Lujinxingia</taxon>
    </lineage>
</organism>
<dbReference type="InterPro" id="IPR000086">
    <property type="entry name" value="NUDIX_hydrolase_dom"/>
</dbReference>
<name>A0A5C6XEZ5_9DELT</name>
<proteinExistence type="predicted"/>
<dbReference type="PROSITE" id="PS51462">
    <property type="entry name" value="NUDIX"/>
    <property type="match status" value="1"/>
</dbReference>
<sequence>MSPARYADETIAYVPRDELKALGALEHGFWTDAQARLYAELAGRLRWGARAPLEEDPTRKQLIPYVVVHNDTHIFRLRRLPTQGEARLHDKLSVGVGGHIARDKKSDAPPELRRPDDALWTGMLVELYEELFIDHPLTLTYRGLINDDTNEVGQVHLGVVFSAYHATDPAQIRVRETDKMVGEWVDPAELQAKMDALESWSQLVAHEALTWLNPAL</sequence>
<gene>
    <name evidence="2" type="ORF">FRC96_02030</name>
</gene>
<comment type="caution">
    <text evidence="2">The sequence shown here is derived from an EMBL/GenBank/DDBJ whole genome shotgun (WGS) entry which is preliminary data.</text>
</comment>
<dbReference type="Proteomes" id="UP000321046">
    <property type="component" value="Unassembled WGS sequence"/>
</dbReference>
<dbReference type="Gene3D" id="3.90.79.10">
    <property type="entry name" value="Nucleoside Triphosphate Pyrophosphohydrolase"/>
    <property type="match status" value="1"/>
</dbReference>
<dbReference type="RefSeq" id="WP_146972373.1">
    <property type="nucleotide sequence ID" value="NZ_VOSL01000011.1"/>
</dbReference>
<reference evidence="2 3" key="1">
    <citation type="submission" date="2019-08" db="EMBL/GenBank/DDBJ databases">
        <title>Bradymonadales sp. TMQ2.</title>
        <authorList>
            <person name="Liang Q."/>
        </authorList>
    </citation>
    <scope>NUCLEOTIDE SEQUENCE [LARGE SCALE GENOMIC DNA]</scope>
    <source>
        <strain evidence="2 3">TMQ2</strain>
    </source>
</reference>
<evidence type="ECO:0000259" key="1">
    <source>
        <dbReference type="PROSITE" id="PS51462"/>
    </source>
</evidence>
<dbReference type="AlphaFoldDB" id="A0A5C6XEZ5"/>
<protein>
    <recommendedName>
        <fullName evidence="1">Nudix hydrolase domain-containing protein</fullName>
    </recommendedName>
</protein>
<dbReference type="EMBL" id="VOSL01000011">
    <property type="protein sequence ID" value="TXD42953.1"/>
    <property type="molecule type" value="Genomic_DNA"/>
</dbReference>
<evidence type="ECO:0000313" key="3">
    <source>
        <dbReference type="Proteomes" id="UP000321046"/>
    </source>
</evidence>
<evidence type="ECO:0000313" key="2">
    <source>
        <dbReference type="EMBL" id="TXD42953.1"/>
    </source>
</evidence>
<dbReference type="OrthoDB" id="6398375at2"/>
<feature type="domain" description="Nudix hydrolase" evidence="1">
    <location>
        <begin position="58"/>
        <end position="210"/>
    </location>
</feature>